<sequence length="536" mass="59593">MKTLKWTLRYQLLAPLTLLVSLSVTYLLWQHEQRNALLDQQERADFNLREASSSIEQRIAAYEQVLRGVQGLFAASGKVKRGEFKTYVDSLQLGADFAGIEGIGFLQWVPHAEKAQHIAAQQEQGLAQYQIRPEGEREFYAPVIQLELFAGRNRLMFGLDPYAEPLRRAAMEQARDSGDATITSKLELLLEADAQAGSQPGFVMFLPVYAKGLSHDNPVARRAALSGWVVASLRINKLMASLYGERAGSAQIKIYDGVRMAEQSLLYDSTGASEVATTQRGEAVEYLEVAGRTWALELGSLPDMDTPLSKDNSRLIGLAGIALSLLLTLLTWMLATGRSRALALAREMTQELRESETRLRHQAEHDALTELPNRALFSDHLTHALAQARRNKSRLALMFIDLDKFKPINDTLGHHVGDALLQVVARRLQGCVRESDIVGRLGGDEFVVLLPAIESEHDALRVAEKIRESLNQPFELEGELPLSISSSTGIAVYPEHGSDEVQLSKNADTAMYQAKDRGRNRVQLYCPKVIERHTAQ</sequence>
<dbReference type="FunFam" id="3.30.70.270:FF:000001">
    <property type="entry name" value="Diguanylate cyclase domain protein"/>
    <property type="match status" value="1"/>
</dbReference>
<dbReference type="PROSITE" id="PS50887">
    <property type="entry name" value="GGDEF"/>
    <property type="match status" value="1"/>
</dbReference>
<evidence type="ECO:0000256" key="3">
    <source>
        <dbReference type="ARBA" id="ARBA00022692"/>
    </source>
</evidence>
<dbReference type="PANTHER" id="PTHR46663:SF2">
    <property type="entry name" value="GGDEF DOMAIN-CONTAINING PROTEIN"/>
    <property type="match status" value="1"/>
</dbReference>
<dbReference type="NCBIfam" id="TIGR00254">
    <property type="entry name" value="GGDEF"/>
    <property type="match status" value="1"/>
</dbReference>
<dbReference type="InterPro" id="IPR006189">
    <property type="entry name" value="CHASE_dom"/>
</dbReference>
<keyword evidence="4 6" id="KW-1133">Transmembrane helix</keyword>
<dbReference type="Proteomes" id="UP000284021">
    <property type="component" value="Unassembled WGS sequence"/>
</dbReference>
<dbReference type="CDD" id="cd01949">
    <property type="entry name" value="GGDEF"/>
    <property type="match status" value="1"/>
</dbReference>
<keyword evidence="5 6" id="KW-0472">Membrane</keyword>
<organism evidence="9 10">
    <name type="scientific">Pseudomonas cavernicola</name>
    <dbReference type="NCBI Taxonomy" id="2320866"/>
    <lineage>
        <taxon>Bacteria</taxon>
        <taxon>Pseudomonadati</taxon>
        <taxon>Pseudomonadota</taxon>
        <taxon>Gammaproteobacteria</taxon>
        <taxon>Pseudomonadales</taxon>
        <taxon>Pseudomonadaceae</taxon>
        <taxon>Pseudomonas</taxon>
    </lineage>
</organism>
<dbReference type="GO" id="GO:0005886">
    <property type="term" value="C:plasma membrane"/>
    <property type="evidence" value="ECO:0007669"/>
    <property type="project" value="UniProtKB-SubCell"/>
</dbReference>
<dbReference type="GO" id="GO:0003824">
    <property type="term" value="F:catalytic activity"/>
    <property type="evidence" value="ECO:0007669"/>
    <property type="project" value="UniProtKB-ARBA"/>
</dbReference>
<proteinExistence type="predicted"/>
<name>A0A418XKT8_9PSED</name>
<comment type="subcellular location">
    <subcellularLocation>
        <location evidence="2">Cell inner membrane</location>
    </subcellularLocation>
</comment>
<dbReference type="Pfam" id="PF03924">
    <property type="entry name" value="CHASE"/>
    <property type="match status" value="1"/>
</dbReference>
<accession>A0A418XKT8</accession>
<feature type="domain" description="CHASE" evidence="7">
    <location>
        <begin position="75"/>
        <end position="297"/>
    </location>
</feature>
<feature type="domain" description="GGDEF" evidence="8">
    <location>
        <begin position="393"/>
        <end position="527"/>
    </location>
</feature>
<dbReference type="Gene3D" id="3.30.70.270">
    <property type="match status" value="1"/>
</dbReference>
<gene>
    <name evidence="9" type="ORF">D3879_07370</name>
</gene>
<protein>
    <submittedName>
        <fullName evidence="9">Diguanylate cyclase</fullName>
    </submittedName>
</protein>
<feature type="transmembrane region" description="Helical" evidence="6">
    <location>
        <begin position="315"/>
        <end position="335"/>
    </location>
</feature>
<dbReference type="RefSeq" id="WP_119953404.1">
    <property type="nucleotide sequence ID" value="NZ_QYUR01000002.1"/>
</dbReference>
<evidence type="ECO:0000313" key="9">
    <source>
        <dbReference type="EMBL" id="RJG13082.1"/>
    </source>
</evidence>
<comment type="cofactor">
    <cofactor evidence="1">
        <name>Mg(2+)</name>
        <dbReference type="ChEBI" id="CHEBI:18420"/>
    </cofactor>
</comment>
<dbReference type="PROSITE" id="PS50839">
    <property type="entry name" value="CHASE"/>
    <property type="match status" value="1"/>
</dbReference>
<reference evidence="9 10" key="1">
    <citation type="submission" date="2018-09" db="EMBL/GenBank/DDBJ databases">
        <authorList>
            <person name="Zhu H."/>
        </authorList>
    </citation>
    <scope>NUCLEOTIDE SEQUENCE [LARGE SCALE GENOMIC DNA]</scope>
    <source>
        <strain evidence="9 10">K1S02-6</strain>
    </source>
</reference>
<evidence type="ECO:0000256" key="5">
    <source>
        <dbReference type="ARBA" id="ARBA00023136"/>
    </source>
</evidence>
<dbReference type="InterPro" id="IPR000160">
    <property type="entry name" value="GGDEF_dom"/>
</dbReference>
<evidence type="ECO:0000256" key="4">
    <source>
        <dbReference type="ARBA" id="ARBA00022989"/>
    </source>
</evidence>
<dbReference type="AlphaFoldDB" id="A0A418XKT8"/>
<evidence type="ECO:0000313" key="10">
    <source>
        <dbReference type="Proteomes" id="UP000284021"/>
    </source>
</evidence>
<dbReference type="SMART" id="SM01079">
    <property type="entry name" value="CHASE"/>
    <property type="match status" value="1"/>
</dbReference>
<evidence type="ECO:0000256" key="2">
    <source>
        <dbReference type="ARBA" id="ARBA00004533"/>
    </source>
</evidence>
<dbReference type="PANTHER" id="PTHR46663">
    <property type="entry name" value="DIGUANYLATE CYCLASE DGCT-RELATED"/>
    <property type="match status" value="1"/>
</dbReference>
<dbReference type="SUPFAM" id="SSF55073">
    <property type="entry name" value="Nucleotide cyclase"/>
    <property type="match status" value="1"/>
</dbReference>
<dbReference type="InterPro" id="IPR042240">
    <property type="entry name" value="CHASE_sf"/>
</dbReference>
<dbReference type="InterPro" id="IPR029787">
    <property type="entry name" value="Nucleotide_cyclase"/>
</dbReference>
<keyword evidence="3 6" id="KW-0812">Transmembrane</keyword>
<dbReference type="SMART" id="SM00267">
    <property type="entry name" value="GGDEF"/>
    <property type="match status" value="1"/>
</dbReference>
<feature type="transmembrane region" description="Helical" evidence="6">
    <location>
        <begin position="12"/>
        <end position="29"/>
    </location>
</feature>
<dbReference type="Gene3D" id="3.30.450.350">
    <property type="entry name" value="CHASE domain"/>
    <property type="match status" value="1"/>
</dbReference>
<evidence type="ECO:0000256" key="1">
    <source>
        <dbReference type="ARBA" id="ARBA00001946"/>
    </source>
</evidence>
<keyword evidence="10" id="KW-1185">Reference proteome</keyword>
<dbReference type="GO" id="GO:0007165">
    <property type="term" value="P:signal transduction"/>
    <property type="evidence" value="ECO:0007669"/>
    <property type="project" value="UniProtKB-ARBA"/>
</dbReference>
<evidence type="ECO:0000256" key="6">
    <source>
        <dbReference type="SAM" id="Phobius"/>
    </source>
</evidence>
<comment type="caution">
    <text evidence="9">The sequence shown here is derived from an EMBL/GenBank/DDBJ whole genome shotgun (WGS) entry which is preliminary data.</text>
</comment>
<evidence type="ECO:0000259" key="7">
    <source>
        <dbReference type="PROSITE" id="PS50839"/>
    </source>
</evidence>
<dbReference type="Pfam" id="PF00990">
    <property type="entry name" value="GGDEF"/>
    <property type="match status" value="1"/>
</dbReference>
<dbReference type="EMBL" id="QYUR01000002">
    <property type="protein sequence ID" value="RJG13082.1"/>
    <property type="molecule type" value="Genomic_DNA"/>
</dbReference>
<dbReference type="InterPro" id="IPR043128">
    <property type="entry name" value="Rev_trsase/Diguanyl_cyclase"/>
</dbReference>
<evidence type="ECO:0000259" key="8">
    <source>
        <dbReference type="PROSITE" id="PS50887"/>
    </source>
</evidence>
<dbReference type="InterPro" id="IPR052163">
    <property type="entry name" value="DGC-Regulatory_Protein"/>
</dbReference>